<feature type="transmembrane region" description="Helical" evidence="3">
    <location>
        <begin position="1276"/>
        <end position="1299"/>
    </location>
</feature>
<gene>
    <name evidence="4" type="ORF">BCR36DRAFT_463378</name>
</gene>
<dbReference type="PROSITE" id="PS50077">
    <property type="entry name" value="HEAT_REPEAT"/>
    <property type="match status" value="1"/>
</dbReference>
<feature type="compositionally biased region" description="Low complexity" evidence="2">
    <location>
        <begin position="691"/>
        <end position="703"/>
    </location>
</feature>
<evidence type="ECO:0000256" key="2">
    <source>
        <dbReference type="SAM" id="MobiDB-lite"/>
    </source>
</evidence>
<feature type="compositionally biased region" description="Low complexity" evidence="2">
    <location>
        <begin position="939"/>
        <end position="957"/>
    </location>
</feature>
<accession>A0A1Y1UXL0</accession>
<feature type="compositionally biased region" description="Low complexity" evidence="2">
    <location>
        <begin position="870"/>
        <end position="899"/>
    </location>
</feature>
<dbReference type="InterPro" id="IPR021133">
    <property type="entry name" value="HEAT_type_2"/>
</dbReference>
<protein>
    <submittedName>
        <fullName evidence="4">ARM repeat-containing protein</fullName>
    </submittedName>
</protein>
<keyword evidence="3" id="KW-1133">Transmembrane helix</keyword>
<feature type="compositionally biased region" description="Polar residues" evidence="2">
    <location>
        <begin position="1214"/>
        <end position="1230"/>
    </location>
</feature>
<feature type="repeat" description="HEAT" evidence="1">
    <location>
        <begin position="216"/>
        <end position="254"/>
    </location>
</feature>
<feature type="region of interest" description="Disordered" evidence="2">
    <location>
        <begin position="1062"/>
        <end position="1131"/>
    </location>
</feature>
<feature type="region of interest" description="Disordered" evidence="2">
    <location>
        <begin position="1160"/>
        <end position="1240"/>
    </location>
</feature>
<feature type="region of interest" description="Disordered" evidence="2">
    <location>
        <begin position="848"/>
        <end position="959"/>
    </location>
</feature>
<dbReference type="InterPro" id="IPR039918">
    <property type="entry name" value="PPP4R4"/>
</dbReference>
<feature type="compositionally biased region" description="Polar residues" evidence="2">
    <location>
        <begin position="848"/>
        <end position="869"/>
    </location>
</feature>
<keyword evidence="3" id="KW-0472">Membrane</keyword>
<organism evidence="4 5">
    <name type="scientific">Piromyces finnis</name>
    <dbReference type="NCBI Taxonomy" id="1754191"/>
    <lineage>
        <taxon>Eukaryota</taxon>
        <taxon>Fungi</taxon>
        <taxon>Fungi incertae sedis</taxon>
        <taxon>Chytridiomycota</taxon>
        <taxon>Chytridiomycota incertae sedis</taxon>
        <taxon>Neocallimastigomycetes</taxon>
        <taxon>Neocallimastigales</taxon>
        <taxon>Neocallimastigaceae</taxon>
        <taxon>Piromyces</taxon>
    </lineage>
</organism>
<feature type="compositionally biased region" description="Low complexity" evidence="2">
    <location>
        <begin position="1182"/>
        <end position="1213"/>
    </location>
</feature>
<evidence type="ECO:0000256" key="3">
    <source>
        <dbReference type="SAM" id="Phobius"/>
    </source>
</evidence>
<sequence>MWNFNSWNVELELSSFSNNLSTKSRDINLKEANFSNGALKSEEEINNYSLNETLNSIERAEYILKKGVFLQKEYVYSSLVSLAKDDAEGMKNIIIPLILKNIKDETTNIQKIFGESFLDIIKENLLEKQIIGQFIPLIKEFLQSTKKKDDEFVDLWIKILNEMIPILPEDIISSQLISEMKSNIDLSKPTEFREMCARIMGTLSGYVNSSTLETILFPKIVTLCQDTLYEIRKYMSEQLNQIFKNLKLDSFLKELMSEYIELILDEEDIVRNTALRNVIDIIPDIAKRLDIDIIYPTLKSIISDQPTKYSESIKEKIGLLVWNLKDFVNTDELEIFIKYYISVSISQNEKDCIDYIYNLPCIAFISEQLNYEKEKMCEIINYFCQSKSNAVRISMSKCFHEFTPLYNKSSYKHLSSSLISLLKDNDINVLEAIFKNMAYILGNFSKDPSAKFNDIAKEIINAYNRCKTIAPLNWRAQECIVKNFEYFPKIFNMDIINNHFTPLIFNQLLDKSVVRPVKQLLCKNICIFLKMSKKIEHRDKIHAFLKEMKQSNDYHIRYLYLVICYYSIGIFSSKYFCEYFLYSIIDLYRDPIPNIRIYLCELLISIRHCLFLFNDSSIIQKFNVITNSLIIRNSDDADLNNTNNIINDVLNYPELQKNNKYISSSSFPKDSSNLTINFFMNNDKLQQSKKNSLKSINSLSSNKTPTKVKPSPLKKTLLNSGTNITKSSNRNKINLATETTNNNNNNNNNNNKPINEMKKFTLPVYDTECYKSIYYYEIYNKIDEINFERLISEDKIKEKEESLIFHLSPDQAKRNKYSLLDHFKYNNINQFGKQVYNKPYIKNSIENMSGNSTKPIGGKATSSSVKSDQSSIASKSKINKNSSNTSIKSDTSYSSQKSKILGDEKTTLKPKMIGNSDSVKQSSTTTTTTTRKKIEKNEINNLTKKTTSKNDTNNNTIKKTDNTKKSIIKTDTSKINNKINTIENTNKKKTNESTTTTNNNVKKNIILSKNEPSDTDISVDIVDLSEIKELDMEHPVLSGEINKRKPSNPDIKCETRKNDHIDKCDDSNFLSPSKSSSIWSSSSSVKSSNNSKSSTPEKNNSIISSITSSSTRSNSIKSSCSTIKSSSPASSIMSASSSISASSTVSSISGNSIIKKKIISSNPINPSKPKITFESRSQNSTSDSVNSQKSSLNSISSKTSKSSSTKASSYKSSLNKTSINKLSPSKVSPNKTTTSKTKTTIKKITNSTNSISKKKTSTKSSLNSKKLKIIISLSKYFLIFYIQVYFMYYILCLIIYSTYKELL</sequence>
<dbReference type="InterPro" id="IPR016024">
    <property type="entry name" value="ARM-type_fold"/>
</dbReference>
<dbReference type="STRING" id="1754191.A0A1Y1UXL0"/>
<comment type="caution">
    <text evidence="4">The sequence shown here is derived from an EMBL/GenBank/DDBJ whole genome shotgun (WGS) entry which is preliminary data.</text>
</comment>
<keyword evidence="3" id="KW-0812">Transmembrane</keyword>
<feature type="compositionally biased region" description="Low complexity" evidence="2">
    <location>
        <begin position="1160"/>
        <end position="1170"/>
    </location>
</feature>
<dbReference type="Proteomes" id="UP000193719">
    <property type="component" value="Unassembled WGS sequence"/>
</dbReference>
<feature type="region of interest" description="Disordered" evidence="2">
    <location>
        <begin position="691"/>
        <end position="713"/>
    </location>
</feature>
<dbReference type="Gene3D" id="1.25.10.10">
    <property type="entry name" value="Leucine-rich Repeat Variant"/>
    <property type="match status" value="1"/>
</dbReference>
<keyword evidence="5" id="KW-1185">Reference proteome</keyword>
<reference evidence="4" key="2">
    <citation type="submission" date="2016-08" db="EMBL/GenBank/DDBJ databases">
        <title>Pervasive Adenine N6-methylation of Active Genes in Fungi.</title>
        <authorList>
            <consortium name="DOE Joint Genome Institute"/>
            <person name="Mondo S.J."/>
            <person name="Dannebaum R.O."/>
            <person name="Kuo R.C."/>
            <person name="Labutti K."/>
            <person name="Haridas S."/>
            <person name="Kuo A."/>
            <person name="Salamov A."/>
            <person name="Ahrendt S.R."/>
            <person name="Lipzen A."/>
            <person name="Sullivan W."/>
            <person name="Andreopoulos W.B."/>
            <person name="Clum A."/>
            <person name="Lindquist E."/>
            <person name="Daum C."/>
            <person name="Ramamoorthy G.K."/>
            <person name="Gryganskyi A."/>
            <person name="Culley D."/>
            <person name="Magnuson J.K."/>
            <person name="James T.Y."/>
            <person name="O'Malley M.A."/>
            <person name="Stajich J.E."/>
            <person name="Spatafora J.W."/>
            <person name="Visel A."/>
            <person name="Grigoriev I.V."/>
        </authorList>
    </citation>
    <scope>NUCLEOTIDE SEQUENCE [LARGE SCALE GENOMIC DNA]</scope>
    <source>
        <strain evidence="4">Finn</strain>
    </source>
</reference>
<name>A0A1Y1UXL0_9FUNG</name>
<dbReference type="EMBL" id="MCFH01000064">
    <property type="protein sequence ID" value="ORX42459.1"/>
    <property type="molecule type" value="Genomic_DNA"/>
</dbReference>
<evidence type="ECO:0000313" key="4">
    <source>
        <dbReference type="EMBL" id="ORX42459.1"/>
    </source>
</evidence>
<dbReference type="PANTHER" id="PTHR21467">
    <property type="entry name" value="PROTEIN PHOSPHATASE 4 REGULATORY SUBUNIT 4 PPP4R4"/>
    <property type="match status" value="1"/>
</dbReference>
<dbReference type="SUPFAM" id="SSF48371">
    <property type="entry name" value="ARM repeat"/>
    <property type="match status" value="1"/>
</dbReference>
<dbReference type="InterPro" id="IPR011989">
    <property type="entry name" value="ARM-like"/>
</dbReference>
<dbReference type="OrthoDB" id="340346at2759"/>
<feature type="compositionally biased region" description="Low complexity" evidence="2">
    <location>
        <begin position="1231"/>
        <end position="1240"/>
    </location>
</feature>
<feature type="compositionally biased region" description="Low complexity" evidence="2">
    <location>
        <begin position="1071"/>
        <end position="1131"/>
    </location>
</feature>
<evidence type="ECO:0000256" key="1">
    <source>
        <dbReference type="PROSITE-ProRule" id="PRU00103"/>
    </source>
</evidence>
<proteinExistence type="predicted"/>
<reference evidence="4" key="1">
    <citation type="submission" date="2016-08" db="EMBL/GenBank/DDBJ databases">
        <title>Genomes of anaerobic fungi encode conserved fungal cellulosomes for biomass hydrolysis.</title>
        <authorList>
            <consortium name="DOE Joint Genome Institute"/>
            <person name="Haitjema C.H."/>
            <person name="Gilmore S.P."/>
            <person name="Henske J.K."/>
            <person name="Solomon K.V."/>
            <person name="De Groot R."/>
            <person name="Kuo A."/>
            <person name="Mondo S.J."/>
            <person name="Salamov A.A."/>
            <person name="Labutti K."/>
            <person name="Zhao Z."/>
            <person name="Chiniquy J."/>
            <person name="Barry K."/>
            <person name="Brewer H.M."/>
            <person name="Purvine S.O."/>
            <person name="Wright A.T."/>
            <person name="Boxma B."/>
            <person name="Van Alen T."/>
            <person name="Hackstein J.H."/>
            <person name="Baker S.E."/>
            <person name="Grigoriev I.V."/>
            <person name="O'Malley M.A."/>
        </authorList>
    </citation>
    <scope>NUCLEOTIDE SEQUENCE [LARGE SCALE GENOMIC DNA]</scope>
    <source>
        <strain evidence="4">Finn</strain>
    </source>
</reference>
<dbReference type="PANTHER" id="PTHR21467:SF0">
    <property type="entry name" value="SERINE_THREONINE-PROTEIN PHOSPHATASE 4 REGULATORY SUBUNIT 4"/>
    <property type="match status" value="1"/>
</dbReference>
<evidence type="ECO:0000313" key="5">
    <source>
        <dbReference type="Proteomes" id="UP000193719"/>
    </source>
</evidence>